<sequence>MSNEFEVVRGGRAELQTWLADTDWRIAPLSADDGSVLLYLRDGRPGGSWTAAIPGQTLTLLDHGGLDVVPEIPSIAASLAQLLNGVAVSDSEHLAALARDLRARITHQP</sequence>
<evidence type="ECO:0000313" key="2">
    <source>
        <dbReference type="Proteomes" id="UP000286931"/>
    </source>
</evidence>
<evidence type="ECO:0000313" key="1">
    <source>
        <dbReference type="EMBL" id="GCE01582.1"/>
    </source>
</evidence>
<accession>A0A401Z403</accession>
<comment type="caution">
    <text evidence="1">The sequence shown here is derived from an EMBL/GenBank/DDBJ whole genome shotgun (WGS) entry which is preliminary data.</text>
</comment>
<dbReference type="EMBL" id="BIFH01000050">
    <property type="protein sequence ID" value="GCE01582.1"/>
    <property type="molecule type" value="Genomic_DNA"/>
</dbReference>
<organism evidence="1 2">
    <name type="scientific">Embleya hyalina</name>
    <dbReference type="NCBI Taxonomy" id="516124"/>
    <lineage>
        <taxon>Bacteria</taxon>
        <taxon>Bacillati</taxon>
        <taxon>Actinomycetota</taxon>
        <taxon>Actinomycetes</taxon>
        <taxon>Kitasatosporales</taxon>
        <taxon>Streptomycetaceae</taxon>
        <taxon>Embleya</taxon>
    </lineage>
</organism>
<dbReference type="OrthoDB" id="9981661at2"/>
<name>A0A401Z403_9ACTN</name>
<dbReference type="Proteomes" id="UP000286931">
    <property type="component" value="Unassembled WGS sequence"/>
</dbReference>
<dbReference type="RefSeq" id="WP_126643198.1">
    <property type="nucleotide sequence ID" value="NZ_BIFH01000050.1"/>
</dbReference>
<dbReference type="AlphaFoldDB" id="A0A401Z403"/>
<protein>
    <submittedName>
        <fullName evidence="1">Uncharacterized protein</fullName>
    </submittedName>
</protein>
<gene>
    <name evidence="1" type="ORF">EHYA_09348</name>
</gene>
<proteinExistence type="predicted"/>
<keyword evidence="2" id="KW-1185">Reference proteome</keyword>
<reference evidence="1 2" key="1">
    <citation type="submission" date="2018-12" db="EMBL/GenBank/DDBJ databases">
        <title>Draft genome sequence of Embleya hyalina NBRC 13850T.</title>
        <authorList>
            <person name="Komaki H."/>
            <person name="Hosoyama A."/>
            <person name="Kimura A."/>
            <person name="Ichikawa N."/>
            <person name="Tamura T."/>
        </authorList>
    </citation>
    <scope>NUCLEOTIDE SEQUENCE [LARGE SCALE GENOMIC DNA]</scope>
    <source>
        <strain evidence="1 2">NBRC 13850</strain>
    </source>
</reference>